<dbReference type="GO" id="GO:0005886">
    <property type="term" value="C:plasma membrane"/>
    <property type="evidence" value="ECO:0007669"/>
    <property type="project" value="UniProtKB-SubCell"/>
</dbReference>
<dbReference type="GO" id="GO:0042910">
    <property type="term" value="F:xenobiotic transmembrane transporter activity"/>
    <property type="evidence" value="ECO:0007669"/>
    <property type="project" value="InterPro"/>
</dbReference>
<evidence type="ECO:0000256" key="9">
    <source>
        <dbReference type="ARBA" id="ARBA00023251"/>
    </source>
</evidence>
<dbReference type="Proteomes" id="UP000051790">
    <property type="component" value="Unassembled WGS sequence"/>
</dbReference>
<feature type="transmembrane region" description="Helical" evidence="10">
    <location>
        <begin position="354"/>
        <end position="376"/>
    </location>
</feature>
<proteinExistence type="inferred from homology"/>
<dbReference type="GO" id="GO:0046677">
    <property type="term" value="P:response to antibiotic"/>
    <property type="evidence" value="ECO:0007669"/>
    <property type="project" value="UniProtKB-KW"/>
</dbReference>
<comment type="similarity">
    <text evidence="2">Belongs to the multi antimicrobial extrusion (MATE) (TC 2.A.66.1) family. MepA subfamily.</text>
</comment>
<evidence type="ECO:0000313" key="11">
    <source>
        <dbReference type="EMBL" id="KRL52059.1"/>
    </source>
</evidence>
<feature type="transmembrane region" description="Helical" evidence="10">
    <location>
        <begin position="192"/>
        <end position="211"/>
    </location>
</feature>
<accession>A0A0R1REX7</accession>
<dbReference type="AlphaFoldDB" id="A0A0R1REX7"/>
<evidence type="ECO:0000256" key="7">
    <source>
        <dbReference type="ARBA" id="ARBA00022989"/>
    </source>
</evidence>
<dbReference type="PANTHER" id="PTHR43823">
    <property type="entry name" value="SPORULATION PROTEIN YKVU"/>
    <property type="match status" value="1"/>
</dbReference>
<feature type="transmembrane region" description="Helical" evidence="10">
    <location>
        <begin position="166"/>
        <end position="186"/>
    </location>
</feature>
<feature type="transmembrane region" description="Helical" evidence="10">
    <location>
        <begin position="278"/>
        <end position="301"/>
    </location>
</feature>
<dbReference type="PATRIC" id="fig|1423769.4.peg.3072"/>
<keyword evidence="5" id="KW-1003">Cell membrane</keyword>
<evidence type="ECO:0000313" key="12">
    <source>
        <dbReference type="Proteomes" id="UP000051790"/>
    </source>
</evidence>
<feature type="transmembrane region" description="Helical" evidence="10">
    <location>
        <begin position="383"/>
        <end position="408"/>
    </location>
</feature>
<dbReference type="EMBL" id="AZEU01000051">
    <property type="protein sequence ID" value="KRL52059.1"/>
    <property type="molecule type" value="Genomic_DNA"/>
</dbReference>
<keyword evidence="8 10" id="KW-0472">Membrane</keyword>
<feature type="transmembrane region" description="Helical" evidence="10">
    <location>
        <begin position="321"/>
        <end position="342"/>
    </location>
</feature>
<gene>
    <name evidence="11" type="ORF">FD01_GL002847</name>
</gene>
<evidence type="ECO:0000256" key="5">
    <source>
        <dbReference type="ARBA" id="ARBA00022475"/>
    </source>
</evidence>
<comment type="caution">
    <text evidence="11">The sequence shown here is derived from an EMBL/GenBank/DDBJ whole genome shotgun (WGS) entry which is preliminary data.</text>
</comment>
<evidence type="ECO:0000256" key="10">
    <source>
        <dbReference type="SAM" id="Phobius"/>
    </source>
</evidence>
<comment type="subcellular location">
    <subcellularLocation>
        <location evidence="1">Cell membrane</location>
        <topology evidence="1">Multi-pass membrane protein</topology>
    </subcellularLocation>
</comment>
<dbReference type="OrthoDB" id="9811110at2"/>
<dbReference type="InterPro" id="IPR048279">
    <property type="entry name" value="MdtK-like"/>
</dbReference>
<dbReference type="PANTHER" id="PTHR43823:SF3">
    <property type="entry name" value="MULTIDRUG EXPORT PROTEIN MEPA"/>
    <property type="match status" value="1"/>
</dbReference>
<dbReference type="InterPro" id="IPR045070">
    <property type="entry name" value="MATE_MepA-like"/>
</dbReference>
<dbReference type="RefSeq" id="WP_056962583.1">
    <property type="nucleotide sequence ID" value="NZ_AZEU01000051.1"/>
</dbReference>
<protein>
    <recommendedName>
        <fullName evidence="3">Multidrug export protein MepA</fullName>
    </recommendedName>
</protein>
<organism evidence="11 12">
    <name type="scientific">Lacticaseibacillus manihotivorans DSM 13343 = JCM 12514</name>
    <dbReference type="NCBI Taxonomy" id="1423769"/>
    <lineage>
        <taxon>Bacteria</taxon>
        <taxon>Bacillati</taxon>
        <taxon>Bacillota</taxon>
        <taxon>Bacilli</taxon>
        <taxon>Lactobacillales</taxon>
        <taxon>Lactobacillaceae</taxon>
        <taxon>Lacticaseibacillus</taxon>
    </lineage>
</organism>
<feature type="transmembrane region" description="Helical" evidence="10">
    <location>
        <begin position="94"/>
        <end position="113"/>
    </location>
</feature>
<dbReference type="GO" id="GO:0015297">
    <property type="term" value="F:antiporter activity"/>
    <property type="evidence" value="ECO:0007669"/>
    <property type="project" value="InterPro"/>
</dbReference>
<evidence type="ECO:0000256" key="8">
    <source>
        <dbReference type="ARBA" id="ARBA00023136"/>
    </source>
</evidence>
<feature type="transmembrane region" description="Helical" evidence="10">
    <location>
        <begin position="12"/>
        <end position="31"/>
    </location>
</feature>
<dbReference type="NCBIfam" id="TIGR00797">
    <property type="entry name" value="matE"/>
    <property type="match status" value="1"/>
</dbReference>
<dbReference type="Pfam" id="PF01554">
    <property type="entry name" value="MatE"/>
    <property type="match status" value="2"/>
</dbReference>
<name>A0A0R1REX7_9LACO</name>
<reference evidence="11 12" key="1">
    <citation type="journal article" date="2015" name="Genome Announc.">
        <title>Expanding the biotechnology potential of lactobacilli through comparative genomics of 213 strains and associated genera.</title>
        <authorList>
            <person name="Sun Z."/>
            <person name="Harris H.M."/>
            <person name="McCann A."/>
            <person name="Guo C."/>
            <person name="Argimon S."/>
            <person name="Zhang W."/>
            <person name="Yang X."/>
            <person name="Jeffery I.B."/>
            <person name="Cooney J.C."/>
            <person name="Kagawa T.F."/>
            <person name="Liu W."/>
            <person name="Song Y."/>
            <person name="Salvetti E."/>
            <person name="Wrobel A."/>
            <person name="Rasinkangas P."/>
            <person name="Parkhill J."/>
            <person name="Rea M.C."/>
            <person name="O'Sullivan O."/>
            <person name="Ritari J."/>
            <person name="Douillard F.P."/>
            <person name="Paul Ross R."/>
            <person name="Yang R."/>
            <person name="Briner A.E."/>
            <person name="Felis G.E."/>
            <person name="de Vos W.M."/>
            <person name="Barrangou R."/>
            <person name="Klaenhammer T.R."/>
            <person name="Caufield P.W."/>
            <person name="Cui Y."/>
            <person name="Zhang H."/>
            <person name="O'Toole P.W."/>
        </authorList>
    </citation>
    <scope>NUCLEOTIDE SEQUENCE [LARGE SCALE GENOMIC DNA]</scope>
    <source>
        <strain evidence="11 12">DSM 13343</strain>
    </source>
</reference>
<keyword evidence="7 10" id="KW-1133">Transmembrane helix</keyword>
<feature type="transmembrane region" description="Helical" evidence="10">
    <location>
        <begin position="232"/>
        <end position="258"/>
    </location>
</feature>
<keyword evidence="12" id="KW-1185">Reference proteome</keyword>
<dbReference type="CDD" id="cd13143">
    <property type="entry name" value="MATE_MepA_like"/>
    <property type="match status" value="1"/>
</dbReference>
<feature type="transmembrane region" description="Helical" evidence="10">
    <location>
        <begin position="51"/>
        <end position="73"/>
    </location>
</feature>
<keyword evidence="9" id="KW-0046">Antibiotic resistance</keyword>
<dbReference type="InterPro" id="IPR002528">
    <property type="entry name" value="MATE_fam"/>
</dbReference>
<sequence>MNDLFEHAPVPKAYMQLALPVVIGMVASMIYNLADTFFIAQTGNADLVAGVVLGTPVFSFMLALGDIFGLGGSALISRLMGAHDYQKVKRASSFCFYAAIILSLIVTALMLGFEQPILGLLGATASTRAYAGGFYRMLAIGAVFIIVSLVPGNIIRTEGLAKQSMIATAAGCALTIVLDPIFLFGLHWGATGVGLANVIGYMLNTGLLIWFTSHKSEYLSLVPKLAHVDSKAFWAIITIGIPASLTNFMQSFGIALLNSHLAHYGSDAVAAMGIAQKIYMVVMLVMVGFAFGAQPLIGYNFGAKNHDRLKAILKYDFKVEIGYALAAAALLMIFAPQLVALFMNTPEIVALGSLMLRALLMTTPFIGAILVFTTVFQSTGQSLGALIMAISRQGVVFFIVMMILPLMLDLHGVIFAQALSDVITFVIGIAVYRRVMRNN</sequence>
<feature type="transmembrane region" description="Helical" evidence="10">
    <location>
        <begin position="414"/>
        <end position="432"/>
    </location>
</feature>
<keyword evidence="6 10" id="KW-0812">Transmembrane</keyword>
<evidence type="ECO:0000256" key="3">
    <source>
        <dbReference type="ARBA" id="ARBA00022106"/>
    </source>
</evidence>
<dbReference type="InterPro" id="IPR051327">
    <property type="entry name" value="MATE_MepA_subfamily"/>
</dbReference>
<evidence type="ECO:0000256" key="4">
    <source>
        <dbReference type="ARBA" id="ARBA00022448"/>
    </source>
</evidence>
<evidence type="ECO:0000256" key="2">
    <source>
        <dbReference type="ARBA" id="ARBA00008417"/>
    </source>
</evidence>
<dbReference type="PIRSF" id="PIRSF006603">
    <property type="entry name" value="DinF"/>
    <property type="match status" value="1"/>
</dbReference>
<feature type="transmembrane region" description="Helical" evidence="10">
    <location>
        <begin position="133"/>
        <end position="154"/>
    </location>
</feature>
<keyword evidence="4" id="KW-0813">Transport</keyword>
<evidence type="ECO:0000256" key="6">
    <source>
        <dbReference type="ARBA" id="ARBA00022692"/>
    </source>
</evidence>
<evidence type="ECO:0000256" key="1">
    <source>
        <dbReference type="ARBA" id="ARBA00004651"/>
    </source>
</evidence>